<keyword evidence="2" id="KW-1185">Reference proteome</keyword>
<reference evidence="1 2" key="1">
    <citation type="submission" date="2006-03" db="EMBL/GenBank/DDBJ databases">
        <authorList>
            <person name="Pinhassi J."/>
            <person name="Pedros-Alio C."/>
            <person name="Ferriera S."/>
            <person name="Johnson J."/>
            <person name="Kravitz S."/>
            <person name="Halpern A."/>
            <person name="Remington K."/>
            <person name="Beeson K."/>
            <person name="Tran B."/>
            <person name="Rogers Y.-H."/>
            <person name="Friedman R."/>
            <person name="Venter J.C."/>
        </authorList>
    </citation>
    <scope>NUCLEOTIDE SEQUENCE [LARGE SCALE GENOMIC DNA]</scope>
    <source>
        <strain evidence="1 2">RED65</strain>
    </source>
</reference>
<dbReference type="AlphaFoldDB" id="Q1N4B6"/>
<organism evidence="1 2">
    <name type="scientific">Bermanella marisrubri</name>
    <dbReference type="NCBI Taxonomy" id="207949"/>
    <lineage>
        <taxon>Bacteria</taxon>
        <taxon>Pseudomonadati</taxon>
        <taxon>Pseudomonadota</taxon>
        <taxon>Gammaproteobacteria</taxon>
        <taxon>Oceanospirillales</taxon>
        <taxon>Oceanospirillaceae</taxon>
        <taxon>Bermanella</taxon>
    </lineage>
</organism>
<evidence type="ECO:0000313" key="1">
    <source>
        <dbReference type="EMBL" id="EAT12949.1"/>
    </source>
</evidence>
<protein>
    <submittedName>
        <fullName evidence="1">Uncharacterized protein</fullName>
    </submittedName>
</protein>
<comment type="caution">
    <text evidence="1">The sequence shown here is derived from an EMBL/GenBank/DDBJ whole genome shotgun (WGS) entry which is preliminary data.</text>
</comment>
<dbReference type="EMBL" id="AAQH01000003">
    <property type="protein sequence ID" value="EAT12949.1"/>
    <property type="molecule type" value="Genomic_DNA"/>
</dbReference>
<dbReference type="STRING" id="207949.RED65_14672"/>
<gene>
    <name evidence="1" type="ORF">RED65_14672</name>
</gene>
<name>Q1N4B6_9GAMM</name>
<proteinExistence type="predicted"/>
<sequence length="125" mass="14576">MEKSTEDKVRLIANKINLPVQRVYILFSRIGLLSHVSKPTPHWEETSLWFNCMEHASLQALIDKVKEENYILEDGPDLGAPPEHQMKVCSNCRKKKRWDLFFESDKREDGLTLWCKDCLADLNNS</sequence>
<evidence type="ECO:0000313" key="2">
    <source>
        <dbReference type="Proteomes" id="UP000004263"/>
    </source>
</evidence>
<accession>Q1N4B6</accession>
<dbReference type="Proteomes" id="UP000004263">
    <property type="component" value="Unassembled WGS sequence"/>
</dbReference>
<dbReference type="HOGENOM" id="CLU_1988268_0_0_6"/>